<evidence type="ECO:0000256" key="7">
    <source>
        <dbReference type="ARBA" id="ARBA00040167"/>
    </source>
</evidence>
<dbReference type="PANTHER" id="PTHR38042">
    <property type="entry name" value="UROPORPHYRINOGEN-III SYNTHASE, CHLOROPLASTIC"/>
    <property type="match status" value="1"/>
</dbReference>
<dbReference type="Gene3D" id="3.40.50.10090">
    <property type="match status" value="2"/>
</dbReference>
<dbReference type="RefSeq" id="WP_142593063.1">
    <property type="nucleotide sequence ID" value="NZ_CABFWF030000012.1"/>
</dbReference>
<evidence type="ECO:0000313" key="11">
    <source>
        <dbReference type="EMBL" id="CAD7042753.1"/>
    </source>
</evidence>
<name>A0ABM8PQG9_9HYPH</name>
<dbReference type="SUPFAM" id="SSF69618">
    <property type="entry name" value="HemD-like"/>
    <property type="match status" value="1"/>
</dbReference>
<keyword evidence="12" id="KW-1185">Reference proteome</keyword>
<evidence type="ECO:0000256" key="1">
    <source>
        <dbReference type="ARBA" id="ARBA00004772"/>
    </source>
</evidence>
<evidence type="ECO:0000256" key="3">
    <source>
        <dbReference type="ARBA" id="ARBA00013109"/>
    </source>
</evidence>
<gene>
    <name evidence="11" type="ORF">REJC140_01187</name>
</gene>
<evidence type="ECO:0000259" key="10">
    <source>
        <dbReference type="Pfam" id="PF02602"/>
    </source>
</evidence>
<dbReference type="InterPro" id="IPR036108">
    <property type="entry name" value="4pyrrol_syn_uPrphyn_synt_sf"/>
</dbReference>
<dbReference type="EC" id="4.2.1.75" evidence="3 9"/>
<comment type="function">
    <text evidence="6 9">Catalyzes cyclization of the linear tetrapyrrole, hydroxymethylbilane, to the macrocyclic uroporphyrinogen III.</text>
</comment>
<organism evidence="11 12">
    <name type="scientific">Pseudorhizobium endolithicum</name>
    <dbReference type="NCBI Taxonomy" id="1191678"/>
    <lineage>
        <taxon>Bacteria</taxon>
        <taxon>Pseudomonadati</taxon>
        <taxon>Pseudomonadota</taxon>
        <taxon>Alphaproteobacteria</taxon>
        <taxon>Hyphomicrobiales</taxon>
        <taxon>Rhizobiaceae</taxon>
        <taxon>Rhizobium/Agrobacterium group</taxon>
        <taxon>Pseudorhizobium</taxon>
    </lineage>
</organism>
<evidence type="ECO:0000256" key="8">
    <source>
        <dbReference type="ARBA" id="ARBA00048617"/>
    </source>
</evidence>
<comment type="caution">
    <text evidence="11">The sequence shown here is derived from an EMBL/GenBank/DDBJ whole genome shotgun (WGS) entry which is preliminary data.</text>
</comment>
<evidence type="ECO:0000256" key="4">
    <source>
        <dbReference type="ARBA" id="ARBA00023239"/>
    </source>
</evidence>
<sequence>MRILVTRPQGASRRTSQRLKALGHDPVTLPVTEARHHPDEVRDALDKPYSALLVTSAEAIRVAQSPGTGLAGHLGATVFTVGEATARAAREAGFSDVEAAEGTGASMVRLFAGRWSRLASAVPLLYLAGWPRSPSLEAGLAELRIPHTVARAYTMRPLEVAPEAMTAALRRPPVDAVLFYSRETARRFFELAAVDDVPGHARLLCLSGNIMEAVPEALRPNVRISARPDEDSLLALL</sequence>
<keyword evidence="5 9" id="KW-0627">Porphyrin biosynthesis</keyword>
<keyword evidence="4 9" id="KW-0456">Lyase</keyword>
<reference evidence="11 12" key="1">
    <citation type="submission" date="2020-11" db="EMBL/GenBank/DDBJ databases">
        <authorList>
            <person name="Lassalle F."/>
        </authorList>
    </citation>
    <scope>NUCLEOTIDE SEQUENCE [LARGE SCALE GENOMIC DNA]</scope>
    <source>
        <strain evidence="11 12">JC140</strain>
    </source>
</reference>
<dbReference type="InterPro" id="IPR003754">
    <property type="entry name" value="4pyrrol_synth_uPrphyn_synth"/>
</dbReference>
<evidence type="ECO:0000256" key="6">
    <source>
        <dbReference type="ARBA" id="ARBA00037589"/>
    </source>
</evidence>
<evidence type="ECO:0000313" key="12">
    <source>
        <dbReference type="Proteomes" id="UP000606921"/>
    </source>
</evidence>
<evidence type="ECO:0000256" key="9">
    <source>
        <dbReference type="RuleBase" id="RU366031"/>
    </source>
</evidence>
<dbReference type="CDD" id="cd06578">
    <property type="entry name" value="HemD"/>
    <property type="match status" value="1"/>
</dbReference>
<comment type="pathway">
    <text evidence="1 9">Porphyrin-containing compound metabolism; protoporphyrin-IX biosynthesis; coproporphyrinogen-III from 5-aminolevulinate: step 3/4.</text>
</comment>
<evidence type="ECO:0000256" key="5">
    <source>
        <dbReference type="ARBA" id="ARBA00023244"/>
    </source>
</evidence>
<feature type="domain" description="Tetrapyrrole biosynthesis uroporphyrinogen III synthase" evidence="10">
    <location>
        <begin position="15"/>
        <end position="234"/>
    </location>
</feature>
<protein>
    <recommendedName>
        <fullName evidence="7 9">Uroporphyrinogen-III synthase</fullName>
        <ecNumber evidence="3 9">4.2.1.75</ecNumber>
    </recommendedName>
</protein>
<dbReference type="NCBIfam" id="NF006621">
    <property type="entry name" value="PRK09189.1"/>
    <property type="match status" value="1"/>
</dbReference>
<comment type="catalytic activity">
    <reaction evidence="8 9">
        <text>hydroxymethylbilane = uroporphyrinogen III + H2O</text>
        <dbReference type="Rhea" id="RHEA:18965"/>
        <dbReference type="ChEBI" id="CHEBI:15377"/>
        <dbReference type="ChEBI" id="CHEBI:57308"/>
        <dbReference type="ChEBI" id="CHEBI:57845"/>
        <dbReference type="EC" id="4.2.1.75"/>
    </reaction>
</comment>
<dbReference type="InterPro" id="IPR039793">
    <property type="entry name" value="UROS/Hem4"/>
</dbReference>
<comment type="similarity">
    <text evidence="2 9">Belongs to the uroporphyrinogen-III synthase family.</text>
</comment>
<dbReference type="EMBL" id="CABFWF030000012">
    <property type="protein sequence ID" value="CAD7042753.1"/>
    <property type="molecule type" value="Genomic_DNA"/>
</dbReference>
<dbReference type="Pfam" id="PF02602">
    <property type="entry name" value="HEM4"/>
    <property type="match status" value="1"/>
</dbReference>
<evidence type="ECO:0000256" key="2">
    <source>
        <dbReference type="ARBA" id="ARBA00008133"/>
    </source>
</evidence>
<dbReference type="PANTHER" id="PTHR38042:SF1">
    <property type="entry name" value="UROPORPHYRINOGEN-III SYNTHASE, CHLOROPLASTIC"/>
    <property type="match status" value="1"/>
</dbReference>
<proteinExistence type="inferred from homology"/>
<dbReference type="Proteomes" id="UP000606921">
    <property type="component" value="Unassembled WGS sequence"/>
</dbReference>
<accession>A0ABM8PQG9</accession>